<evidence type="ECO:0000256" key="11">
    <source>
        <dbReference type="ARBA" id="ARBA00023012"/>
    </source>
</evidence>
<evidence type="ECO:0000256" key="8">
    <source>
        <dbReference type="ARBA" id="ARBA00022777"/>
    </source>
</evidence>
<dbReference type="SMART" id="SM00091">
    <property type="entry name" value="PAS"/>
    <property type="match status" value="1"/>
</dbReference>
<evidence type="ECO:0000256" key="1">
    <source>
        <dbReference type="ARBA" id="ARBA00000085"/>
    </source>
</evidence>
<keyword evidence="8 13" id="KW-0418">Kinase</keyword>
<dbReference type="CDD" id="cd00082">
    <property type="entry name" value="HisKA"/>
    <property type="match status" value="1"/>
</dbReference>
<dbReference type="Pfam" id="PF01627">
    <property type="entry name" value="Hpt"/>
    <property type="match status" value="1"/>
</dbReference>
<dbReference type="InterPro" id="IPR036641">
    <property type="entry name" value="HPT_dom_sf"/>
</dbReference>
<feature type="domain" description="Response regulatory" evidence="19">
    <location>
        <begin position="518"/>
        <end position="634"/>
    </location>
</feature>
<dbReference type="PROSITE" id="PS50109">
    <property type="entry name" value="HIS_KIN"/>
    <property type="match status" value="1"/>
</dbReference>
<protein>
    <recommendedName>
        <fullName evidence="13">Aerobic respiration control sensor protein</fullName>
        <ecNumber evidence="13">2.7.13.3</ecNumber>
    </recommendedName>
</protein>
<evidence type="ECO:0000259" key="19">
    <source>
        <dbReference type="PROSITE" id="PS50110"/>
    </source>
</evidence>
<dbReference type="InterPro" id="IPR014409">
    <property type="entry name" value="Sig_transdc_His_kin_hyb_ArcB"/>
</dbReference>
<reference evidence="24" key="1">
    <citation type="journal article" date="2019" name="Int. J. Syst. Evol. Microbiol.">
        <title>The Global Catalogue of Microorganisms (GCM) 10K type strain sequencing project: providing services to taxonomists for standard genome sequencing and annotation.</title>
        <authorList>
            <consortium name="The Broad Institute Genomics Platform"/>
            <consortium name="The Broad Institute Genome Sequencing Center for Infectious Disease"/>
            <person name="Wu L."/>
            <person name="Ma J."/>
        </authorList>
    </citation>
    <scope>NUCLEOTIDE SEQUENCE [LARGE SCALE GENOMIC DNA]</scope>
    <source>
        <strain evidence="24">DT28</strain>
    </source>
</reference>
<dbReference type="Pfam" id="PF00989">
    <property type="entry name" value="PAS"/>
    <property type="match status" value="1"/>
</dbReference>
<evidence type="ECO:0000256" key="5">
    <source>
        <dbReference type="ARBA" id="ARBA00022553"/>
    </source>
</evidence>
<dbReference type="CDD" id="cd00130">
    <property type="entry name" value="PAS"/>
    <property type="match status" value="1"/>
</dbReference>
<keyword evidence="3 13" id="KW-1003">Cell membrane</keyword>
<evidence type="ECO:0000256" key="9">
    <source>
        <dbReference type="ARBA" id="ARBA00022840"/>
    </source>
</evidence>
<keyword evidence="12 13" id="KW-0472">Membrane</keyword>
<dbReference type="SUPFAM" id="SSF47384">
    <property type="entry name" value="Homodimeric domain of signal transducing histidine kinase"/>
    <property type="match status" value="1"/>
</dbReference>
<dbReference type="GO" id="GO:0005524">
    <property type="term" value="F:ATP binding"/>
    <property type="evidence" value="ECO:0007669"/>
    <property type="project" value="UniProtKB-KW"/>
</dbReference>
<keyword evidence="24" id="KW-1185">Reference proteome</keyword>
<dbReference type="InterPro" id="IPR000014">
    <property type="entry name" value="PAS"/>
</dbReference>
<dbReference type="Gene3D" id="3.30.450.20">
    <property type="entry name" value="PAS domain"/>
    <property type="match status" value="1"/>
</dbReference>
<evidence type="ECO:0000256" key="10">
    <source>
        <dbReference type="ARBA" id="ARBA00022989"/>
    </source>
</evidence>
<feature type="modified residue" description="Phosphohistidine" evidence="14">
    <location>
        <position position="705"/>
    </location>
</feature>
<dbReference type="InterPro" id="IPR004358">
    <property type="entry name" value="Sig_transdc_His_kin-like_C"/>
</dbReference>
<feature type="modified residue" description="4-aspartylphosphate" evidence="15">
    <location>
        <position position="568"/>
    </location>
</feature>
<dbReference type="InterPro" id="IPR001789">
    <property type="entry name" value="Sig_transdc_resp-reg_receiver"/>
</dbReference>
<evidence type="ECO:0000259" key="18">
    <source>
        <dbReference type="PROSITE" id="PS50109"/>
    </source>
</evidence>
<evidence type="ECO:0000256" key="17">
    <source>
        <dbReference type="SAM" id="Phobius"/>
    </source>
</evidence>
<keyword evidence="9 13" id="KW-0067">ATP-binding</keyword>
<dbReference type="InterPro" id="IPR036097">
    <property type="entry name" value="HisK_dim/P_sf"/>
</dbReference>
<keyword evidence="4 13" id="KW-0997">Cell inner membrane</keyword>
<dbReference type="Gene3D" id="1.10.287.130">
    <property type="match status" value="1"/>
</dbReference>
<dbReference type="PROSITE" id="PS50113">
    <property type="entry name" value="PAC"/>
    <property type="match status" value="1"/>
</dbReference>
<dbReference type="NCBIfam" id="TIGR00229">
    <property type="entry name" value="sensory_box"/>
    <property type="match status" value="1"/>
</dbReference>
<dbReference type="SUPFAM" id="SSF52172">
    <property type="entry name" value="CheY-like"/>
    <property type="match status" value="1"/>
</dbReference>
<organism evidence="23 24">
    <name type="scientific">Rheinheimera marina</name>
    <dbReference type="NCBI Taxonomy" id="1774958"/>
    <lineage>
        <taxon>Bacteria</taxon>
        <taxon>Pseudomonadati</taxon>
        <taxon>Pseudomonadota</taxon>
        <taxon>Gammaproteobacteria</taxon>
        <taxon>Chromatiales</taxon>
        <taxon>Chromatiaceae</taxon>
        <taxon>Rheinheimera</taxon>
    </lineage>
</organism>
<proteinExistence type="predicted"/>
<keyword evidence="13" id="KW-0804">Transcription</keyword>
<feature type="domain" description="Histidine kinase" evidence="18">
    <location>
        <begin position="283"/>
        <end position="502"/>
    </location>
</feature>
<dbReference type="Gene3D" id="3.40.50.2300">
    <property type="match status" value="1"/>
</dbReference>
<evidence type="ECO:0000256" key="4">
    <source>
        <dbReference type="ARBA" id="ARBA00022519"/>
    </source>
</evidence>
<dbReference type="Pfam" id="PF00512">
    <property type="entry name" value="HisKA"/>
    <property type="match status" value="1"/>
</dbReference>
<feature type="domain" description="PAS" evidence="20">
    <location>
        <begin position="147"/>
        <end position="191"/>
    </location>
</feature>
<evidence type="ECO:0000259" key="20">
    <source>
        <dbReference type="PROSITE" id="PS50112"/>
    </source>
</evidence>
<evidence type="ECO:0000256" key="6">
    <source>
        <dbReference type="ARBA" id="ARBA00022679"/>
    </source>
</evidence>
<dbReference type="Gene3D" id="1.20.120.160">
    <property type="entry name" value="HPT domain"/>
    <property type="match status" value="1"/>
</dbReference>
<dbReference type="InterPro" id="IPR008207">
    <property type="entry name" value="Sig_transdc_His_kin_Hpt_dom"/>
</dbReference>
<keyword evidence="13" id="KW-0805">Transcription regulation</keyword>
<dbReference type="SUPFAM" id="SSF55785">
    <property type="entry name" value="PYP-like sensor domain (PAS domain)"/>
    <property type="match status" value="1"/>
</dbReference>
<dbReference type="InterPro" id="IPR011006">
    <property type="entry name" value="CheY-like_superfamily"/>
</dbReference>
<dbReference type="PANTHER" id="PTHR43047">
    <property type="entry name" value="TWO-COMPONENT HISTIDINE PROTEIN KINASE"/>
    <property type="match status" value="1"/>
</dbReference>
<dbReference type="InterPro" id="IPR036890">
    <property type="entry name" value="HATPase_C_sf"/>
</dbReference>
<dbReference type="RefSeq" id="WP_377333072.1">
    <property type="nucleotide sequence ID" value="NZ_JBHSGB010000006.1"/>
</dbReference>
<evidence type="ECO:0000256" key="15">
    <source>
        <dbReference type="PROSITE-ProRule" id="PRU00169"/>
    </source>
</evidence>
<dbReference type="Pfam" id="PF00072">
    <property type="entry name" value="Response_reg"/>
    <property type="match status" value="1"/>
</dbReference>
<keyword evidence="13" id="KW-0547">Nucleotide-binding</keyword>
<dbReference type="SMART" id="SM00448">
    <property type="entry name" value="REC"/>
    <property type="match status" value="1"/>
</dbReference>
<keyword evidence="5 15" id="KW-0597">Phosphoprotein</keyword>
<accession>A0ABV9JKY7</accession>
<dbReference type="InterPro" id="IPR013767">
    <property type="entry name" value="PAS_fold"/>
</dbReference>
<dbReference type="InterPro" id="IPR003661">
    <property type="entry name" value="HisK_dim/P_dom"/>
</dbReference>
<dbReference type="SMART" id="SM00086">
    <property type="entry name" value="PAC"/>
    <property type="match status" value="1"/>
</dbReference>
<dbReference type="PIRSF" id="PIRSF003182">
    <property type="entry name" value="ArcB"/>
    <property type="match status" value="1"/>
</dbReference>
<evidence type="ECO:0000256" key="7">
    <source>
        <dbReference type="ARBA" id="ARBA00022692"/>
    </source>
</evidence>
<evidence type="ECO:0000313" key="24">
    <source>
        <dbReference type="Proteomes" id="UP001595962"/>
    </source>
</evidence>
<dbReference type="PROSITE" id="PS50112">
    <property type="entry name" value="PAS"/>
    <property type="match status" value="1"/>
</dbReference>
<feature type="transmembrane region" description="Helical" evidence="17">
    <location>
        <begin position="52"/>
        <end position="78"/>
    </location>
</feature>
<keyword evidence="16" id="KW-0175">Coiled coil</keyword>
<evidence type="ECO:0000256" key="14">
    <source>
        <dbReference type="PROSITE-ProRule" id="PRU00110"/>
    </source>
</evidence>
<keyword evidence="11 13" id="KW-0902">Two-component regulatory system</keyword>
<dbReference type="Gene3D" id="3.30.565.10">
    <property type="entry name" value="Histidine kinase-like ATPase, C-terminal domain"/>
    <property type="match status" value="1"/>
</dbReference>
<dbReference type="InterPro" id="IPR003594">
    <property type="entry name" value="HATPase_dom"/>
</dbReference>
<keyword evidence="7 17" id="KW-0812">Transmembrane</keyword>
<dbReference type="EMBL" id="JBHSGB010000006">
    <property type="protein sequence ID" value="MFC4654904.1"/>
    <property type="molecule type" value="Genomic_DNA"/>
</dbReference>
<keyword evidence="10 17" id="KW-1133">Transmembrane helix</keyword>
<evidence type="ECO:0000256" key="12">
    <source>
        <dbReference type="ARBA" id="ARBA00023136"/>
    </source>
</evidence>
<evidence type="ECO:0000259" key="21">
    <source>
        <dbReference type="PROSITE" id="PS50113"/>
    </source>
</evidence>
<evidence type="ECO:0000256" key="2">
    <source>
        <dbReference type="ARBA" id="ARBA00004429"/>
    </source>
</evidence>
<comment type="subcellular location">
    <subcellularLocation>
        <location evidence="2 13">Cell inner membrane</location>
        <topology evidence="2 13">Multi-pass membrane protein</topology>
    </subcellularLocation>
</comment>
<dbReference type="Proteomes" id="UP001595962">
    <property type="component" value="Unassembled WGS sequence"/>
</dbReference>
<dbReference type="SUPFAM" id="SSF47226">
    <property type="entry name" value="Histidine-containing phosphotransfer domain, HPT domain"/>
    <property type="match status" value="1"/>
</dbReference>
<dbReference type="PROSITE" id="PS50894">
    <property type="entry name" value="HPT"/>
    <property type="match status" value="1"/>
</dbReference>
<name>A0ABV9JKY7_9GAMM</name>
<evidence type="ECO:0000259" key="22">
    <source>
        <dbReference type="PROSITE" id="PS50894"/>
    </source>
</evidence>
<dbReference type="SMART" id="SM00387">
    <property type="entry name" value="HATPase_c"/>
    <property type="match status" value="1"/>
</dbReference>
<feature type="domain" description="PAC" evidence="21">
    <location>
        <begin position="220"/>
        <end position="272"/>
    </location>
</feature>
<dbReference type="EC" id="2.7.13.3" evidence="13"/>
<dbReference type="InterPro" id="IPR005467">
    <property type="entry name" value="His_kinase_dom"/>
</dbReference>
<gene>
    <name evidence="23" type="ORF">ACFO3I_07755</name>
</gene>
<evidence type="ECO:0000313" key="23">
    <source>
        <dbReference type="EMBL" id="MFC4654904.1"/>
    </source>
</evidence>
<dbReference type="InterPro" id="IPR001610">
    <property type="entry name" value="PAC"/>
</dbReference>
<dbReference type="CDD" id="cd17546">
    <property type="entry name" value="REC_hyHK_CKI1_RcsC-like"/>
    <property type="match status" value="1"/>
</dbReference>
<keyword evidence="6 13" id="KW-0808">Transferase</keyword>
<comment type="caution">
    <text evidence="23">The sequence shown here is derived from an EMBL/GenBank/DDBJ whole genome shotgun (WGS) entry which is preliminary data.</text>
</comment>
<dbReference type="PROSITE" id="PS50110">
    <property type="entry name" value="RESPONSE_REGULATORY"/>
    <property type="match status" value="1"/>
</dbReference>
<feature type="transmembrane region" description="Helical" evidence="17">
    <location>
        <begin position="21"/>
        <end position="46"/>
    </location>
</feature>
<evidence type="ECO:0000256" key="3">
    <source>
        <dbReference type="ARBA" id="ARBA00022475"/>
    </source>
</evidence>
<feature type="coiled-coil region" evidence="16">
    <location>
        <begin position="99"/>
        <end position="147"/>
    </location>
</feature>
<evidence type="ECO:0000256" key="16">
    <source>
        <dbReference type="SAM" id="Coils"/>
    </source>
</evidence>
<dbReference type="InterPro" id="IPR035965">
    <property type="entry name" value="PAS-like_dom_sf"/>
</dbReference>
<dbReference type="InterPro" id="IPR000700">
    <property type="entry name" value="PAS-assoc_C"/>
</dbReference>
<dbReference type="SUPFAM" id="SSF55874">
    <property type="entry name" value="ATPase domain of HSP90 chaperone/DNA topoisomerase II/histidine kinase"/>
    <property type="match status" value="1"/>
</dbReference>
<dbReference type="Pfam" id="PF02518">
    <property type="entry name" value="HATPase_c"/>
    <property type="match status" value="1"/>
</dbReference>
<comment type="catalytic activity">
    <reaction evidence="1 13">
        <text>ATP + protein L-histidine = ADP + protein N-phospho-L-histidine.</text>
        <dbReference type="EC" id="2.7.13.3"/>
    </reaction>
</comment>
<sequence length="762" mass="86384">MQHSVHPVIRKFASYLKQWGWLQCFFLCFILLQAVTGVLTGAYSLLLYEVVLWPLVLGALLFSLTCSPVFILISFYLVQHLDEALFYLQDSIRQERLLNQNMQETIRQLNFEIEERKKAFQAKRRAVDELRREIAWRRKTQQELEEQSLLMRSIVDSSPDLFYYRDETGRIVSCNKMFEVLMGKSAKELIGHYPAELFDADTMPSAILIDQELNVSRTAMTLDVEYQAPDGRMMWFEMRKVPFFDKQSRYIGLLGFGRDITSRKLAEQALEKAYQDKGKFIATLSHELRTPLNGIVGLSRRLLETQLSSEQRSWSNTIFSSAETLGNIFNDIIDLDKIDRQDLDILYQSVQLGDFVRDICNFASLICQQKGLEFIAPAEFCADCYVKLDPTRVRQVLWNLLNNAVKFTAKGQVLLELEFSEQSGDELVFHVRDTGIGVAEAEQQRIFDMYYKSSDGRRLSMVGSGIGLSVSRSLVEAMDGSISLQSKTGSGSCFSVRLPTQLLAPPQPEALPLHPALTVLLVEDVPLNAEIATNLLEQRGHQVVLAETGEDAMALLETEDDLDLVLLDMQLPDMTGDEIARYIRSEPDLVDLPVVVLSANVRKAQEQLNGIRVEGSLAKPINTNKLDQLLNELFGTGAGNNTQLKPQRSSDILDLDTLDDYLQSLGVQTMQRSVQLFAQLMPGYINKMIETAVKQQEQEFRDAAHKLKGAASSVGLLWVQQQAKQLETEQPVQWQGMEKQLVDFHLTIERHLAALEDYLEAV</sequence>
<feature type="domain" description="HPt" evidence="22">
    <location>
        <begin position="666"/>
        <end position="759"/>
    </location>
</feature>
<dbReference type="SMART" id="SM00388">
    <property type="entry name" value="HisKA"/>
    <property type="match status" value="1"/>
</dbReference>
<evidence type="ECO:0000256" key="13">
    <source>
        <dbReference type="PIRNR" id="PIRNR003182"/>
    </source>
</evidence>
<dbReference type="PRINTS" id="PR00344">
    <property type="entry name" value="BCTRLSENSOR"/>
</dbReference>
<dbReference type="CDD" id="cd16922">
    <property type="entry name" value="HATPase_EvgS-ArcB-TorS-like"/>
    <property type="match status" value="1"/>
</dbReference>